<dbReference type="RefSeq" id="XP_007605580.1">
    <property type="nucleotide sequence ID" value="XM_007605518.1"/>
</dbReference>
<organism evidence="1 2">
    <name type="scientific">Vittaforma corneae (strain ATCC 50505)</name>
    <name type="common">Microsporidian parasite</name>
    <name type="synonym">Nosema corneum</name>
    <dbReference type="NCBI Taxonomy" id="993615"/>
    <lineage>
        <taxon>Eukaryota</taxon>
        <taxon>Fungi</taxon>
        <taxon>Fungi incertae sedis</taxon>
        <taxon>Microsporidia</taxon>
        <taxon>Nosematidae</taxon>
        <taxon>Vittaforma</taxon>
    </lineage>
</organism>
<sequence length="108" mass="12666">MVEEEDEKILLKRESAKYEERIKKSKIREGIFKKKSEGYNKIKAESVPIIKTFLGYVLELYPDEIHLISDILVQSVKHNDVDEKINVILTKKIKNLEEIKNIFGFVDT</sequence>
<dbReference type="Proteomes" id="UP000011082">
    <property type="component" value="Unassembled WGS sequence"/>
</dbReference>
<proteinExistence type="predicted"/>
<dbReference type="InParanoid" id="L2GKK6"/>
<dbReference type="GeneID" id="19882845"/>
<reference evidence="2" key="1">
    <citation type="submission" date="2011-05" db="EMBL/GenBank/DDBJ databases">
        <title>The genome sequence of Vittaforma corneae strain ATCC 50505.</title>
        <authorList>
            <consortium name="The Broad Institute Genome Sequencing Platform"/>
            <person name="Cuomo C."/>
            <person name="Didier E."/>
            <person name="Bowers L."/>
            <person name="Young S.K."/>
            <person name="Zeng Q."/>
            <person name="Gargeya S."/>
            <person name="Fitzgerald M."/>
            <person name="Haas B."/>
            <person name="Abouelleil A."/>
            <person name="Alvarado L."/>
            <person name="Arachchi H.M."/>
            <person name="Berlin A."/>
            <person name="Chapman S.B."/>
            <person name="Gearin G."/>
            <person name="Goldberg J."/>
            <person name="Griggs A."/>
            <person name="Gujja S."/>
            <person name="Hansen M."/>
            <person name="Heiman D."/>
            <person name="Howarth C."/>
            <person name="Larimer J."/>
            <person name="Lui A."/>
            <person name="MacDonald P.J.P."/>
            <person name="McCowen C."/>
            <person name="Montmayeur A."/>
            <person name="Murphy C."/>
            <person name="Neiman D."/>
            <person name="Pearson M."/>
            <person name="Priest M."/>
            <person name="Roberts A."/>
            <person name="Saif S."/>
            <person name="Shea T."/>
            <person name="Sisk P."/>
            <person name="Stolte C."/>
            <person name="Sykes S."/>
            <person name="Wortman J."/>
            <person name="Nusbaum C."/>
            <person name="Birren B."/>
        </authorList>
    </citation>
    <scope>NUCLEOTIDE SEQUENCE [LARGE SCALE GENOMIC DNA]</scope>
    <source>
        <strain evidence="2">ATCC 50505</strain>
    </source>
</reference>
<evidence type="ECO:0000313" key="2">
    <source>
        <dbReference type="Proteomes" id="UP000011082"/>
    </source>
</evidence>
<gene>
    <name evidence="1" type="ORF">VICG_02135</name>
</gene>
<dbReference type="VEuPathDB" id="MicrosporidiaDB:VICG_02135"/>
<dbReference type="EMBL" id="JH370189">
    <property type="protein sequence ID" value="ELA40827.1"/>
    <property type="molecule type" value="Genomic_DNA"/>
</dbReference>
<evidence type="ECO:0000313" key="1">
    <source>
        <dbReference type="EMBL" id="ELA40827.1"/>
    </source>
</evidence>
<keyword evidence="2" id="KW-1185">Reference proteome</keyword>
<name>L2GKK6_VITCO</name>
<accession>L2GKK6</accession>
<dbReference type="AlphaFoldDB" id="L2GKK6"/>
<protein>
    <submittedName>
        <fullName evidence="1">Uncharacterized protein</fullName>
    </submittedName>
</protein>
<dbReference type="HOGENOM" id="CLU_2199033_0_0_1"/>